<protein>
    <recommendedName>
        <fullName evidence="3">N-acetyltransferase domain-containing protein</fullName>
    </recommendedName>
</protein>
<name>W0EHJ5_9FIRM</name>
<reference evidence="1 2" key="1">
    <citation type="submission" date="2013-12" db="EMBL/GenBank/DDBJ databases">
        <authorList>
            <consortium name="DOE Joint Genome Institute"/>
            <person name="Smidt H."/>
            <person name="Huntemann M."/>
            <person name="Han J."/>
            <person name="Chen A."/>
            <person name="Kyrpides N."/>
            <person name="Mavromatis K."/>
            <person name="Markowitz V."/>
            <person name="Palaniappan K."/>
            <person name="Ivanova N."/>
            <person name="Schaumberg A."/>
            <person name="Pati A."/>
            <person name="Liolios K."/>
            <person name="Nordberg H.P."/>
            <person name="Cantor M.N."/>
            <person name="Hua S.X."/>
            <person name="Woyke T."/>
        </authorList>
    </citation>
    <scope>NUCLEOTIDE SEQUENCE [LARGE SCALE GENOMIC DNA]</scope>
    <source>
        <strain evidence="2">DSM 15288</strain>
    </source>
</reference>
<dbReference type="Proteomes" id="UP000010847">
    <property type="component" value="Chromosome"/>
</dbReference>
<dbReference type="HOGENOM" id="CLU_1728445_0_0_9"/>
<dbReference type="EMBL" id="CP007032">
    <property type="protein sequence ID" value="AHF08551.1"/>
    <property type="molecule type" value="Genomic_DNA"/>
</dbReference>
<organism evidence="1 2">
    <name type="scientific">Desulfitobacterium metallireducens DSM 15288</name>
    <dbReference type="NCBI Taxonomy" id="871968"/>
    <lineage>
        <taxon>Bacteria</taxon>
        <taxon>Bacillati</taxon>
        <taxon>Bacillota</taxon>
        <taxon>Clostridia</taxon>
        <taxon>Eubacteriales</taxon>
        <taxon>Desulfitobacteriaceae</taxon>
        <taxon>Desulfitobacterium</taxon>
    </lineage>
</organism>
<evidence type="ECO:0008006" key="3">
    <source>
        <dbReference type="Google" id="ProtNLM"/>
    </source>
</evidence>
<keyword evidence="2" id="KW-1185">Reference proteome</keyword>
<evidence type="ECO:0000313" key="1">
    <source>
        <dbReference type="EMBL" id="AHF08551.1"/>
    </source>
</evidence>
<dbReference type="STRING" id="871968.DESME_08800"/>
<sequence length="151" mass="17691">MNHIYEVSSAQLDGAVEFLSENWKAVSEMHLVTSVEKERAYWEEVHHNGRIFYYRGEDELMKALLALTRKDAVVTIEMLYIKPEFKNQDIEMTLLSFAERLSLKWSGESIQLMFSGREELDLFFPTFQVMGYACQCPINQKENVLLEKKLN</sequence>
<dbReference type="RefSeq" id="WP_006718581.1">
    <property type="nucleotide sequence ID" value="NZ_CP007032.1"/>
</dbReference>
<proteinExistence type="predicted"/>
<accession>W0EHJ5</accession>
<gene>
    <name evidence="1" type="ORF">DESME_08800</name>
</gene>
<dbReference type="KEGG" id="dmt:DESME_08800"/>
<dbReference type="AlphaFoldDB" id="W0EHJ5"/>
<evidence type="ECO:0000313" key="2">
    <source>
        <dbReference type="Proteomes" id="UP000010847"/>
    </source>
</evidence>